<dbReference type="GeneID" id="55564311"/>
<accession>A0A2X2YMU5</accession>
<gene>
    <name evidence="2" type="ORF">NCTC11820_00544</name>
</gene>
<protein>
    <recommendedName>
        <fullName evidence="4">DUF4439 domain-containing protein</fullName>
    </recommendedName>
</protein>
<sequence length="326" mass="33818">MAGLALTGCGLRLDTPPDALPKLDAGQAGISAVSRAEAAINAGSEKMADDASLSPGLRTAIGTVRDLSATRLAAMGGVWQPWPQGMPEGADPGPQPSPAPGSVEDLLQLLVDAAATSCQAGARAPQAKDAQLLTALCAAQQLDASHLAGASGNPLPESKVPVDAPAGTNPEGSPEPIADRKNLQDLTAAQTALDFARFRMEVAAAHLNGDNRKWALQRASSLAWDVQSLVDGGVEDVRASQYALDFPQIKSAADAIHLINQADADAFAAHLQIIAMISSPDAASKQAPDQTLSALRQPWIRAVKDDVTSQNRFGIPPSQIFAQLWP</sequence>
<reference evidence="2 3" key="1">
    <citation type="submission" date="2018-06" db="EMBL/GenBank/DDBJ databases">
        <authorList>
            <consortium name="Pathogen Informatics"/>
            <person name="Doyle S."/>
        </authorList>
    </citation>
    <scope>NUCLEOTIDE SEQUENCE [LARGE SCALE GENOMIC DNA]</scope>
    <source>
        <strain evidence="2 3">NCTC11820</strain>
    </source>
</reference>
<dbReference type="Proteomes" id="UP000250245">
    <property type="component" value="Unassembled WGS sequence"/>
</dbReference>
<dbReference type="EMBL" id="UASJ01000001">
    <property type="protein sequence ID" value="SQB64211.1"/>
    <property type="molecule type" value="Genomic_DNA"/>
</dbReference>
<dbReference type="AlphaFoldDB" id="A0A2X2YMU5"/>
<evidence type="ECO:0000313" key="2">
    <source>
        <dbReference type="EMBL" id="SQB64211.1"/>
    </source>
</evidence>
<name>A0A2X2YMU5_9ACTO</name>
<dbReference type="RefSeq" id="WP_004009876.1">
    <property type="nucleotide sequence ID" value="NZ_CP068112.1"/>
</dbReference>
<evidence type="ECO:0000256" key="1">
    <source>
        <dbReference type="SAM" id="MobiDB-lite"/>
    </source>
</evidence>
<evidence type="ECO:0008006" key="4">
    <source>
        <dbReference type="Google" id="ProtNLM"/>
    </source>
</evidence>
<feature type="region of interest" description="Disordered" evidence="1">
    <location>
        <begin position="148"/>
        <end position="179"/>
    </location>
</feature>
<organism evidence="2 3">
    <name type="scientific">Mobiluncus curtisii</name>
    <dbReference type="NCBI Taxonomy" id="2051"/>
    <lineage>
        <taxon>Bacteria</taxon>
        <taxon>Bacillati</taxon>
        <taxon>Actinomycetota</taxon>
        <taxon>Actinomycetes</taxon>
        <taxon>Actinomycetales</taxon>
        <taxon>Actinomycetaceae</taxon>
        <taxon>Mobiluncus</taxon>
    </lineage>
</organism>
<evidence type="ECO:0000313" key="3">
    <source>
        <dbReference type="Proteomes" id="UP000250245"/>
    </source>
</evidence>
<proteinExistence type="predicted"/>
<feature type="region of interest" description="Disordered" evidence="1">
    <location>
        <begin position="83"/>
        <end position="102"/>
    </location>
</feature>